<comment type="similarity">
    <text evidence="1">Belongs to the ATP-dependent DNA ligase family.</text>
</comment>
<evidence type="ECO:0000313" key="5">
    <source>
        <dbReference type="EMBL" id="ORL58789.1"/>
    </source>
</evidence>
<dbReference type="PROSITE" id="PS50160">
    <property type="entry name" value="DNA_LIGASE_A3"/>
    <property type="match status" value="1"/>
</dbReference>
<comment type="caution">
    <text evidence="5">The sequence shown here is derived from an EMBL/GenBank/DDBJ whole genome shotgun (WGS) entry which is preliminary data.</text>
</comment>
<protein>
    <recommendedName>
        <fullName evidence="2">DNA ligase (ATP)</fullName>
        <ecNumber evidence="2">6.5.1.1</ecNumber>
    </recommendedName>
</protein>
<dbReference type="Pfam" id="PF04679">
    <property type="entry name" value="DNA_ligase_A_C"/>
    <property type="match status" value="1"/>
</dbReference>
<accession>A0A1X0Z724</accession>
<dbReference type="GO" id="GO:0006310">
    <property type="term" value="P:DNA recombination"/>
    <property type="evidence" value="ECO:0007669"/>
    <property type="project" value="InterPro"/>
</dbReference>
<dbReference type="Proteomes" id="UP000193675">
    <property type="component" value="Unassembled WGS sequence"/>
</dbReference>
<proteinExistence type="inferred from homology"/>
<evidence type="ECO:0000313" key="6">
    <source>
        <dbReference type="Proteomes" id="UP000193675"/>
    </source>
</evidence>
<dbReference type="Gene3D" id="2.40.50.140">
    <property type="entry name" value="Nucleic acid-binding proteins"/>
    <property type="match status" value="1"/>
</dbReference>
<dbReference type="SUPFAM" id="SSF50249">
    <property type="entry name" value="Nucleic acid-binding proteins"/>
    <property type="match status" value="1"/>
</dbReference>
<dbReference type="InterPro" id="IPR050191">
    <property type="entry name" value="ATP-dep_DNA_ligase"/>
</dbReference>
<dbReference type="GO" id="GO:0006281">
    <property type="term" value="P:DNA repair"/>
    <property type="evidence" value="ECO:0007669"/>
    <property type="project" value="InterPro"/>
</dbReference>
<dbReference type="GO" id="GO:0003910">
    <property type="term" value="F:DNA ligase (ATP) activity"/>
    <property type="evidence" value="ECO:0007669"/>
    <property type="project" value="UniProtKB-EC"/>
</dbReference>
<dbReference type="SUPFAM" id="SSF56091">
    <property type="entry name" value="DNA ligase/mRNA capping enzyme, catalytic domain"/>
    <property type="match status" value="1"/>
</dbReference>
<dbReference type="Gene3D" id="3.30.470.30">
    <property type="entry name" value="DNA ligase/mRNA capping enzyme"/>
    <property type="match status" value="1"/>
</dbReference>
<dbReference type="PANTHER" id="PTHR45674:SF4">
    <property type="entry name" value="DNA LIGASE 1"/>
    <property type="match status" value="1"/>
</dbReference>
<dbReference type="OrthoDB" id="9802472at2"/>
<dbReference type="EC" id="6.5.1.1" evidence="2"/>
<sequence length="288" mass="32175">MSVSSNRYRMLARLDSSVMLVTKNGHDWTHRMPRLAQDLARVPARGTWLDGEVVALDEEGRPAFHLLQQAFGANSTEPLMFFAFDLLFFDGADLRDFPIEQRRQMLQVLLEQCELKCVRFSETLEADAASLLSSACALGLEGLVAKRQGSRYGGERNGDWIKLKCQNRQEFVVLGYTRAAAGIGSLLIGLHDDAGQLVYSGRVRSGFTGRQLDQLLAKLRPLQRDTAPLPHPPAQRGGVVVWVEPRLVVEVRFMELTPRGKVRHAVFMGLREDKPAEGISLESDTDPF</sequence>
<evidence type="ECO:0000256" key="2">
    <source>
        <dbReference type="ARBA" id="ARBA00012727"/>
    </source>
</evidence>
<dbReference type="NCBIfam" id="TIGR02779">
    <property type="entry name" value="NHEJ_ligase_lig"/>
    <property type="match status" value="1"/>
</dbReference>
<dbReference type="InterPro" id="IPR012340">
    <property type="entry name" value="NA-bd_OB-fold"/>
</dbReference>
<comment type="catalytic activity">
    <reaction evidence="4">
        <text>ATP + (deoxyribonucleotide)n-3'-hydroxyl + 5'-phospho-(deoxyribonucleotide)m = (deoxyribonucleotide)n+m + AMP + diphosphate.</text>
        <dbReference type="EC" id="6.5.1.1"/>
    </reaction>
</comment>
<dbReference type="EMBL" id="NBWC01000049">
    <property type="protein sequence ID" value="ORL58789.1"/>
    <property type="molecule type" value="Genomic_DNA"/>
</dbReference>
<gene>
    <name evidence="5" type="ORF">B7H17_24995</name>
</gene>
<dbReference type="RefSeq" id="WP_084851655.1">
    <property type="nucleotide sequence ID" value="NZ_MN961670.1"/>
</dbReference>
<dbReference type="InterPro" id="IPR012309">
    <property type="entry name" value="DNA_ligase_ATP-dep_C"/>
</dbReference>
<name>A0A1X0Z724_PSEPU</name>
<dbReference type="PANTHER" id="PTHR45674">
    <property type="entry name" value="DNA LIGASE 1/3 FAMILY MEMBER"/>
    <property type="match status" value="1"/>
</dbReference>
<dbReference type="InterPro" id="IPR014146">
    <property type="entry name" value="LigD_ligase_dom"/>
</dbReference>
<evidence type="ECO:0000256" key="4">
    <source>
        <dbReference type="ARBA" id="ARBA00034003"/>
    </source>
</evidence>
<reference evidence="5 6" key="1">
    <citation type="submission" date="2017-04" db="EMBL/GenBank/DDBJ databases">
        <title>Presence of VIM-2 positive Pseudomonas species in chickens and their surrounding environment.</title>
        <authorList>
            <person name="Zhang R."/>
        </authorList>
    </citation>
    <scope>NUCLEOTIDE SEQUENCE [LARGE SCALE GENOMIC DNA]</scope>
    <source>
        <strain evidence="5 6">DZ-C18</strain>
    </source>
</reference>
<dbReference type="CDD" id="cd07971">
    <property type="entry name" value="OBF_DNA_ligase_LigD"/>
    <property type="match status" value="1"/>
</dbReference>
<evidence type="ECO:0000256" key="1">
    <source>
        <dbReference type="ARBA" id="ARBA00007572"/>
    </source>
</evidence>
<dbReference type="Gene3D" id="3.30.1490.70">
    <property type="match status" value="1"/>
</dbReference>
<dbReference type="Pfam" id="PF01068">
    <property type="entry name" value="DNA_ligase_A_M"/>
    <property type="match status" value="1"/>
</dbReference>
<evidence type="ECO:0000256" key="3">
    <source>
        <dbReference type="ARBA" id="ARBA00022598"/>
    </source>
</evidence>
<dbReference type="AlphaFoldDB" id="A0A1X0Z724"/>
<dbReference type="InterPro" id="IPR012310">
    <property type="entry name" value="DNA_ligase_ATP-dep_cent"/>
</dbReference>
<organism evidence="5 6">
    <name type="scientific">Pseudomonas putida</name>
    <name type="common">Arthrobacter siderocapsulatus</name>
    <dbReference type="NCBI Taxonomy" id="303"/>
    <lineage>
        <taxon>Bacteria</taxon>
        <taxon>Pseudomonadati</taxon>
        <taxon>Pseudomonadota</taxon>
        <taxon>Gammaproteobacteria</taxon>
        <taxon>Pseudomonadales</taxon>
        <taxon>Pseudomonadaceae</taxon>
        <taxon>Pseudomonas</taxon>
    </lineage>
</organism>
<keyword evidence="3" id="KW-0436">Ligase</keyword>
<dbReference type="GO" id="GO:0005524">
    <property type="term" value="F:ATP binding"/>
    <property type="evidence" value="ECO:0007669"/>
    <property type="project" value="InterPro"/>
</dbReference>